<evidence type="ECO:0000259" key="2">
    <source>
        <dbReference type="PROSITE" id="PS51848"/>
    </source>
</evidence>
<feature type="compositionally biased region" description="Basic and acidic residues" evidence="1">
    <location>
        <begin position="266"/>
        <end position="278"/>
    </location>
</feature>
<feature type="region of interest" description="Disordered" evidence="1">
    <location>
        <begin position="61"/>
        <end position="129"/>
    </location>
</feature>
<feature type="region of interest" description="Disordered" evidence="1">
    <location>
        <begin position="200"/>
        <end position="320"/>
    </location>
</feature>
<feature type="domain" description="BMERB" evidence="2">
    <location>
        <begin position="310"/>
        <end position="493"/>
    </location>
</feature>
<accession>A0ABQ9IXZ8</accession>
<feature type="compositionally biased region" description="Basic residues" evidence="1">
    <location>
        <begin position="300"/>
        <end position="318"/>
    </location>
</feature>
<evidence type="ECO:0000256" key="1">
    <source>
        <dbReference type="SAM" id="MobiDB-lite"/>
    </source>
</evidence>
<dbReference type="EMBL" id="JAPWTJ010001963">
    <property type="protein sequence ID" value="KAJ8968600.1"/>
    <property type="molecule type" value="Genomic_DNA"/>
</dbReference>
<feature type="compositionally biased region" description="Basic and acidic residues" evidence="1">
    <location>
        <begin position="215"/>
        <end position="234"/>
    </location>
</feature>
<comment type="caution">
    <text evidence="3">The sequence shown here is derived from an EMBL/GenBank/DDBJ whole genome shotgun (WGS) entry which is preliminary data.</text>
</comment>
<dbReference type="Proteomes" id="UP001162164">
    <property type="component" value="Unassembled WGS sequence"/>
</dbReference>
<keyword evidence="4" id="KW-1185">Reference proteome</keyword>
<dbReference type="PANTHER" id="PTHR23167">
    <property type="entry name" value="CALPONIN HOMOLOGY DOMAIN-CONTAINING PROTEIN DDB_G0272472-RELATED"/>
    <property type="match status" value="1"/>
</dbReference>
<feature type="region of interest" description="Disordered" evidence="1">
    <location>
        <begin position="1"/>
        <end position="32"/>
    </location>
</feature>
<dbReference type="PROSITE" id="PS51848">
    <property type="entry name" value="BMERB"/>
    <property type="match status" value="1"/>
</dbReference>
<gene>
    <name evidence="3" type="ORF">NQ317_004416</name>
</gene>
<evidence type="ECO:0000313" key="3">
    <source>
        <dbReference type="EMBL" id="KAJ8968600.1"/>
    </source>
</evidence>
<dbReference type="InterPro" id="IPR022735">
    <property type="entry name" value="bMERB_dom"/>
</dbReference>
<dbReference type="SMART" id="SM01203">
    <property type="entry name" value="DUF3585"/>
    <property type="match status" value="1"/>
</dbReference>
<dbReference type="PANTHER" id="PTHR23167:SF54">
    <property type="entry name" value="[F-ACTIN]-MONOOXYGENASE MICAL"/>
    <property type="match status" value="1"/>
</dbReference>
<protein>
    <recommendedName>
        <fullName evidence="2">BMERB domain-containing protein</fullName>
    </recommendedName>
</protein>
<dbReference type="Pfam" id="PF12130">
    <property type="entry name" value="bMERB_dom"/>
    <property type="match status" value="2"/>
</dbReference>
<feature type="compositionally biased region" description="Basic residues" evidence="1">
    <location>
        <begin position="101"/>
        <end position="110"/>
    </location>
</feature>
<feature type="compositionally biased region" description="Polar residues" evidence="1">
    <location>
        <begin position="279"/>
        <end position="298"/>
    </location>
</feature>
<name>A0ABQ9IXZ8_9CUCU</name>
<organism evidence="3 4">
    <name type="scientific">Molorchus minor</name>
    <dbReference type="NCBI Taxonomy" id="1323400"/>
    <lineage>
        <taxon>Eukaryota</taxon>
        <taxon>Metazoa</taxon>
        <taxon>Ecdysozoa</taxon>
        <taxon>Arthropoda</taxon>
        <taxon>Hexapoda</taxon>
        <taxon>Insecta</taxon>
        <taxon>Pterygota</taxon>
        <taxon>Neoptera</taxon>
        <taxon>Endopterygota</taxon>
        <taxon>Coleoptera</taxon>
        <taxon>Polyphaga</taxon>
        <taxon>Cucujiformia</taxon>
        <taxon>Chrysomeloidea</taxon>
        <taxon>Cerambycidae</taxon>
        <taxon>Lamiinae</taxon>
        <taxon>Monochamini</taxon>
        <taxon>Molorchus</taxon>
    </lineage>
</organism>
<evidence type="ECO:0000313" key="4">
    <source>
        <dbReference type="Proteomes" id="UP001162164"/>
    </source>
</evidence>
<dbReference type="InterPro" id="IPR050540">
    <property type="entry name" value="F-actin_Monoox_Mical"/>
</dbReference>
<proteinExistence type="predicted"/>
<feature type="compositionally biased region" description="Polar residues" evidence="1">
    <location>
        <begin position="114"/>
        <end position="128"/>
    </location>
</feature>
<feature type="compositionally biased region" description="Basic and acidic residues" evidence="1">
    <location>
        <begin position="18"/>
        <end position="32"/>
    </location>
</feature>
<sequence length="543" mass="62515">MPHTRDVTPKAPPRQHRLHEDAGKTAEKLKQDARARARLLSNKELGLSPEEKLQRLKEKIISKRGKENENGNPLVQDGKESLVINSEKRNSWLYSNDTLSKKKNSLSKRSKSNDGMTSPKLTAYNNNVDDLGPVRTKSISDFPKSFSTICTDDEQNEARKMCKSDPNILEMEFSKPKKKSKDRERRKSITRLITTLFTKRSPSGSKGLFSKLSPKSKDKSKDVVVEEPARRKSLSEITVLRNFTTPPPVPPLPLNYSIKGTDGSSEGEHDWKKQDRSSCDTLDTQSGILENSMSSLSGRRSGKSARKVARQAQLKRHRMAQEIQRKLEETEVKTRELEMRGVLVEKALRGENKEESSKDEAELLQEWFDLMRDRTELHRYEKELSVRAKELELEDRHARLQHELRERLEKKYNKLLQIFAYTVCLIYVDLFDLTISSLHLVKGHEPKTEDDLKIEESIINEMMEIVDERDSIIASIEEDRLRCFLKPRHSAPSLSYVPPTVDDKQQHISLSACCLYSNEDRDLEEQMLVKGLRLTPIRKTPEK</sequence>
<reference evidence="3" key="1">
    <citation type="journal article" date="2023" name="Insect Mol. Biol.">
        <title>Genome sequencing provides insights into the evolution of gene families encoding plant cell wall-degrading enzymes in longhorned beetles.</title>
        <authorList>
            <person name="Shin N.R."/>
            <person name="Okamura Y."/>
            <person name="Kirsch R."/>
            <person name="Pauchet Y."/>
        </authorList>
    </citation>
    <scope>NUCLEOTIDE SEQUENCE</scope>
    <source>
        <strain evidence="3">MMC_N1</strain>
    </source>
</reference>